<keyword evidence="2" id="KW-0547">Nucleotide-binding</keyword>
<keyword evidence="2" id="KW-0378">Hydrolase</keyword>
<dbReference type="PANTHER" id="PTHR10492">
    <property type="match status" value="1"/>
</dbReference>
<dbReference type="PANTHER" id="PTHR10492:SF57">
    <property type="entry name" value="ATP-DEPENDENT DNA HELICASE"/>
    <property type="match status" value="1"/>
</dbReference>
<dbReference type="EMBL" id="BMAO01010425">
    <property type="protein sequence ID" value="GFQ67110.1"/>
    <property type="molecule type" value="Genomic_DNA"/>
</dbReference>
<keyword evidence="2" id="KW-0347">Helicase</keyword>
<gene>
    <name evidence="2" type="primary">pif1_96</name>
    <name evidence="2" type="ORF">TNCT_695441</name>
</gene>
<evidence type="ECO:0000256" key="1">
    <source>
        <dbReference type="SAM" id="MobiDB-lite"/>
    </source>
</evidence>
<feature type="compositionally biased region" description="Basic and acidic residues" evidence="1">
    <location>
        <begin position="1"/>
        <end position="21"/>
    </location>
</feature>
<dbReference type="GO" id="GO:0004386">
    <property type="term" value="F:helicase activity"/>
    <property type="evidence" value="ECO:0007669"/>
    <property type="project" value="UniProtKB-KW"/>
</dbReference>
<proteinExistence type="predicted"/>
<keyword evidence="3" id="KW-1185">Reference proteome</keyword>
<organism evidence="2 3">
    <name type="scientific">Trichonephila clavata</name>
    <name type="common">Joro spider</name>
    <name type="synonym">Nephila clavata</name>
    <dbReference type="NCBI Taxonomy" id="2740835"/>
    <lineage>
        <taxon>Eukaryota</taxon>
        <taxon>Metazoa</taxon>
        <taxon>Ecdysozoa</taxon>
        <taxon>Arthropoda</taxon>
        <taxon>Chelicerata</taxon>
        <taxon>Arachnida</taxon>
        <taxon>Araneae</taxon>
        <taxon>Araneomorphae</taxon>
        <taxon>Entelegynae</taxon>
        <taxon>Araneoidea</taxon>
        <taxon>Nephilidae</taxon>
        <taxon>Trichonephila</taxon>
    </lineage>
</organism>
<dbReference type="Proteomes" id="UP000887116">
    <property type="component" value="Unassembled WGS sequence"/>
</dbReference>
<name>A0A8X6HXL9_TRICU</name>
<evidence type="ECO:0000313" key="3">
    <source>
        <dbReference type="Proteomes" id="UP000887116"/>
    </source>
</evidence>
<protein>
    <submittedName>
        <fullName evidence="2">ATP-dependent DNA helicase</fullName>
    </submittedName>
</protein>
<evidence type="ECO:0000313" key="2">
    <source>
        <dbReference type="EMBL" id="GFQ67110.1"/>
    </source>
</evidence>
<accession>A0A8X6HXL9</accession>
<reference evidence="2" key="1">
    <citation type="submission" date="2020-07" db="EMBL/GenBank/DDBJ databases">
        <title>Multicomponent nature underlies the extraordinary mechanical properties of spider dragline silk.</title>
        <authorList>
            <person name="Kono N."/>
            <person name="Nakamura H."/>
            <person name="Mori M."/>
            <person name="Yoshida Y."/>
            <person name="Ohtoshi R."/>
            <person name="Malay A.D."/>
            <person name="Moran D.A.P."/>
            <person name="Tomita M."/>
            <person name="Numata K."/>
            <person name="Arakawa K."/>
        </authorList>
    </citation>
    <scope>NUCLEOTIDE SEQUENCE</scope>
</reference>
<dbReference type="OrthoDB" id="8190113at2759"/>
<sequence length="829" mass="96419">MRRKRENETPQEQEYRRESNRLRMAHLRASETVEEQETRRKPIRIGMTRLRTAETVQEQGTRRKFNSLQMMQTRISETAQNREVRHERQRNVTHCSRMAIWKDKENAAYFYNPSIDYKSDTSCILGPMSISCQFCDAMKFKGEAPGLCCSGGKVHLPVLRDPPEPLQTLLSSDSVCTKLFQKNIRRYNSCFQMTSFGSSKQIIETGFMLAFKVQGQVYHRIGSIFPCPAEEPKFLQIYFIDNNTEQTEQRYKIVQQVKQDLVLKLQDMLQRNNSYIKSFKSAIEKLGQDFRIIIHADKVPSKWQKRGLPHAHILVWLQETLHVHKVDDFISAEIPNPEEDPEVHGPCGVINPFSPCMKNGRCTKRYPRDFLKETQTGRDGYPLYRRRRPEDGGFSTVINIRHSEYINKGSDMAVFDVTSSDGIARNEVNQYEMGRYISSNEAVWRILNFPIHERHPTVIHLSVHLENGQRVYFTEGNAAERARFAPETTLTASFRLCNEDEFARTLFYHQVPRYYTWDSKKKKWSRRKVGQSLSDYPGIKSTDAIGRVYTVHPNNSECFHLRLLLHEVPGPTSFQYLKTFEGRICSNYKEACQVRGLLENDEHWNVILEEAAFMHSPRMLRNLFAVMLQVCDVSNPNQLWINHQENLSEDILHQVRIQQRNMDLEFSTEILNEALIIIEEKVRSLGGSDLKSVGLPQPNRDSSTIDDVLRERTYNVSELRRFLEENEGKMLPDQREIFQKITDSVFQETGGNGSFTSLDPDGAVSLKNIGRIVKTEEELLRAVFPNLPDFFQDHVWLCQRAILAPQNQTALQDMYQSHQCNLQLLFCYK</sequence>
<feature type="region of interest" description="Disordered" evidence="1">
    <location>
        <begin position="1"/>
        <end position="22"/>
    </location>
</feature>
<comment type="caution">
    <text evidence="2">The sequence shown here is derived from an EMBL/GenBank/DDBJ whole genome shotgun (WGS) entry which is preliminary data.</text>
</comment>
<keyword evidence="2" id="KW-0067">ATP-binding</keyword>
<dbReference type="AlphaFoldDB" id="A0A8X6HXL9"/>